<evidence type="ECO:0000256" key="1">
    <source>
        <dbReference type="ARBA" id="ARBA00022723"/>
    </source>
</evidence>
<dbReference type="PANTHER" id="PTHR38464">
    <property type="entry name" value="L-ARABINOSE ISOMERASE"/>
    <property type="match status" value="1"/>
</dbReference>
<keyword evidence="4 8" id="KW-0413">Isomerase</keyword>
<dbReference type="Proteomes" id="UP000199006">
    <property type="component" value="Unassembled WGS sequence"/>
</dbReference>
<dbReference type="PANTHER" id="PTHR38464:SF1">
    <property type="entry name" value="L-ARABINOSE ISOMERASE"/>
    <property type="match status" value="1"/>
</dbReference>
<dbReference type="GO" id="GO:0008736">
    <property type="term" value="F:L-fucose isomerase activity"/>
    <property type="evidence" value="ECO:0007669"/>
    <property type="project" value="InterPro"/>
</dbReference>
<evidence type="ECO:0000259" key="7">
    <source>
        <dbReference type="Pfam" id="PF24856"/>
    </source>
</evidence>
<evidence type="ECO:0000259" key="6">
    <source>
        <dbReference type="Pfam" id="PF02952"/>
    </source>
</evidence>
<dbReference type="GO" id="GO:0019569">
    <property type="term" value="P:L-arabinose catabolic process to D-xylulose 5-phosphate"/>
    <property type="evidence" value="ECO:0007669"/>
    <property type="project" value="TreeGrafter"/>
</dbReference>
<evidence type="ECO:0000256" key="3">
    <source>
        <dbReference type="ARBA" id="ARBA00023211"/>
    </source>
</evidence>
<sequence length="494" mass="55141">MKKTKKGRIGLYTVGHPHYWDQFEGLQDRLLEYASFIEKKMSQWGEIYNYGMVDTEKRAKAAGEWFNTKNVDLLFCYSATYAMSGSHIAIPQITGVPVIVLNLQPTARINYKETTTGEWLAHCGACSVPEISNAYQRCGIEFRAVNGLLGLDYTPEISKTDENTSNYPDAIAAWKEIEEWIKAATVKRNLQSAKMGFLGHTYPGMLDMYSDFTMITSETGMHVEVLEMCDLDRLFETIQEDEIKEKLEEIKKMFILSEDSTADPLAKKPTEKQLDWSARVAIAQDKLVDEFELDALTYYYRGAEGNKYEHLQSGFIVGNSLLTARGIPCAGEGDMKTALAMKIADTLELGGSFCEIVVTDFKDQTILLGHDGPFHIGIASQKPVLRGMGLYHGKWGTGVSVEAKVKKGPITTLGVTQTAGGSLKMIISEGMATDGPVMEIGNTMTPVKFDISPKKYMDRWFKSGPTHHFAMSIGHNKSQFKKIAKLLDIDYEII</sequence>
<proteinExistence type="predicted"/>
<dbReference type="InterPro" id="IPR009015">
    <property type="entry name" value="Fucose_isomerase_N/cen_sf"/>
</dbReference>
<evidence type="ECO:0000256" key="2">
    <source>
        <dbReference type="ARBA" id="ARBA00022935"/>
    </source>
</evidence>
<feature type="domain" description="L-fucose isomerase C-terminal" evidence="6">
    <location>
        <begin position="388"/>
        <end position="492"/>
    </location>
</feature>
<dbReference type="Pfam" id="PF02952">
    <property type="entry name" value="Fucose_iso_C"/>
    <property type="match status" value="1"/>
</dbReference>
<dbReference type="STRING" id="29563.SAMN02983006_01851"/>
<name>A0A1I4JXY3_9FIRM</name>
<dbReference type="GO" id="GO:0008733">
    <property type="term" value="F:L-arabinose isomerase activity"/>
    <property type="evidence" value="ECO:0007669"/>
    <property type="project" value="InterPro"/>
</dbReference>
<evidence type="ECO:0000313" key="8">
    <source>
        <dbReference type="EMBL" id="SFL71362.1"/>
    </source>
</evidence>
<evidence type="ECO:0000313" key="9">
    <source>
        <dbReference type="Proteomes" id="UP000199006"/>
    </source>
</evidence>
<dbReference type="GO" id="GO:0046872">
    <property type="term" value="F:metal ion binding"/>
    <property type="evidence" value="ECO:0007669"/>
    <property type="project" value="UniProtKB-KW"/>
</dbReference>
<keyword evidence="5" id="KW-0119">Carbohydrate metabolism</keyword>
<dbReference type="Pfam" id="PF24856">
    <property type="entry name" value="AraA_central"/>
    <property type="match status" value="1"/>
</dbReference>
<dbReference type="InterPro" id="IPR055390">
    <property type="entry name" value="AraA_central"/>
</dbReference>
<accession>A0A1I4JXY3</accession>
<feature type="domain" description="L-arabinose isomerase central" evidence="7">
    <location>
        <begin position="218"/>
        <end position="346"/>
    </location>
</feature>
<protein>
    <submittedName>
        <fullName evidence="8">L-arabinose isomerase</fullName>
    </submittedName>
</protein>
<dbReference type="SUPFAM" id="SSF53743">
    <property type="entry name" value="FucI/AraA N-terminal and middle domains"/>
    <property type="match status" value="1"/>
</dbReference>
<evidence type="ECO:0000256" key="5">
    <source>
        <dbReference type="ARBA" id="ARBA00023277"/>
    </source>
</evidence>
<evidence type="ECO:0000256" key="4">
    <source>
        <dbReference type="ARBA" id="ARBA00023235"/>
    </source>
</evidence>
<reference evidence="8 9" key="1">
    <citation type="submission" date="2016-10" db="EMBL/GenBank/DDBJ databases">
        <authorList>
            <person name="de Groot N.N."/>
        </authorList>
    </citation>
    <scope>NUCLEOTIDE SEQUENCE [LARGE SCALE GENOMIC DNA]</scope>
    <source>
        <strain evidence="8 9">ATCC 51327</strain>
    </source>
</reference>
<organism evidence="8 9">
    <name type="scientific">Halanaerobium salsuginis</name>
    <dbReference type="NCBI Taxonomy" id="29563"/>
    <lineage>
        <taxon>Bacteria</taxon>
        <taxon>Bacillati</taxon>
        <taxon>Bacillota</taxon>
        <taxon>Clostridia</taxon>
        <taxon>Halanaerobiales</taxon>
        <taxon>Halanaerobiaceae</taxon>
        <taxon>Halanaerobium</taxon>
    </lineage>
</organism>
<dbReference type="InterPro" id="IPR004216">
    <property type="entry name" value="Fuc/Ara_isomerase_C"/>
</dbReference>
<keyword evidence="3" id="KW-0464">Manganese</keyword>
<keyword evidence="9" id="KW-1185">Reference proteome</keyword>
<dbReference type="CDD" id="cd00578">
    <property type="entry name" value="L-fuc_L-ara-isomerases"/>
    <property type="match status" value="1"/>
</dbReference>
<keyword evidence="2" id="KW-0054">Arabinose catabolism</keyword>
<dbReference type="RefSeq" id="WP_218142067.1">
    <property type="nucleotide sequence ID" value="NZ_FOTI01000026.1"/>
</dbReference>
<dbReference type="EMBL" id="FOTI01000026">
    <property type="protein sequence ID" value="SFL71362.1"/>
    <property type="molecule type" value="Genomic_DNA"/>
</dbReference>
<dbReference type="GO" id="GO:0006004">
    <property type="term" value="P:fucose metabolic process"/>
    <property type="evidence" value="ECO:0007669"/>
    <property type="project" value="InterPro"/>
</dbReference>
<dbReference type="AlphaFoldDB" id="A0A1I4JXY3"/>
<gene>
    <name evidence="8" type="ORF">SAMN02983006_01851</name>
</gene>
<dbReference type="SUPFAM" id="SSF50443">
    <property type="entry name" value="FucI/AraA C-terminal domain-like"/>
    <property type="match status" value="1"/>
</dbReference>
<dbReference type="InterPro" id="IPR003762">
    <property type="entry name" value="Lara_isomerase"/>
</dbReference>
<keyword evidence="1" id="KW-0479">Metal-binding</keyword>
<dbReference type="InterPro" id="IPR015888">
    <property type="entry name" value="Fuc_isomerase_C"/>
</dbReference>
<dbReference type="GO" id="GO:0005829">
    <property type="term" value="C:cytosol"/>
    <property type="evidence" value="ECO:0007669"/>
    <property type="project" value="TreeGrafter"/>
</dbReference>